<dbReference type="OrthoDB" id="9789704at2"/>
<evidence type="ECO:0000256" key="5">
    <source>
        <dbReference type="ARBA" id="ARBA00022692"/>
    </source>
</evidence>
<feature type="transmembrane region" description="Helical" evidence="14">
    <location>
        <begin position="46"/>
        <end position="68"/>
    </location>
</feature>
<comment type="similarity">
    <text evidence="2 13">Belongs to the sodium:solute symporter (SSF) (TC 2.A.21) family.</text>
</comment>
<gene>
    <name evidence="15" type="ORF">C3B54_11706</name>
</gene>
<dbReference type="InterPro" id="IPR001734">
    <property type="entry name" value="Na/solute_symporter"/>
</dbReference>
<reference evidence="15 16" key="1">
    <citation type="submission" date="2018-02" db="EMBL/GenBank/DDBJ databases">
        <title>Complete genome of the streamlined marine actinobacterium Pontimonas salivibrio CL-TW6 adapted to coastal planktonic lifestype.</title>
        <authorList>
            <person name="Cho B.C."/>
            <person name="Hardies S.C."/>
            <person name="Jang G.I."/>
            <person name="Hwang C.Y."/>
        </authorList>
    </citation>
    <scope>NUCLEOTIDE SEQUENCE [LARGE SCALE GENOMIC DNA]</scope>
    <source>
        <strain evidence="15 16">CL-TW6</strain>
    </source>
</reference>
<keyword evidence="7 14" id="KW-1133">Transmembrane helix</keyword>
<dbReference type="AlphaFoldDB" id="A0A2L2BPW2"/>
<evidence type="ECO:0000256" key="14">
    <source>
        <dbReference type="SAM" id="Phobius"/>
    </source>
</evidence>
<dbReference type="PROSITE" id="PS50283">
    <property type="entry name" value="NA_SOLUT_SYMP_3"/>
    <property type="match status" value="1"/>
</dbReference>
<feature type="transmembrane region" description="Helical" evidence="14">
    <location>
        <begin position="420"/>
        <end position="441"/>
    </location>
</feature>
<dbReference type="GO" id="GO:0006814">
    <property type="term" value="P:sodium ion transport"/>
    <property type="evidence" value="ECO:0007669"/>
    <property type="project" value="UniProtKB-KW"/>
</dbReference>
<dbReference type="PANTHER" id="PTHR48086:SF3">
    <property type="entry name" value="SODIUM_PROLINE SYMPORTER"/>
    <property type="match status" value="1"/>
</dbReference>
<keyword evidence="4" id="KW-1003">Cell membrane</keyword>
<dbReference type="RefSeq" id="WP_158665500.1">
    <property type="nucleotide sequence ID" value="NZ_CP026923.1"/>
</dbReference>
<feature type="transmembrane region" description="Helical" evidence="14">
    <location>
        <begin position="233"/>
        <end position="251"/>
    </location>
</feature>
<comment type="subcellular location">
    <subcellularLocation>
        <location evidence="1">Cell membrane</location>
        <topology evidence="1">Multi-pass membrane protein</topology>
    </subcellularLocation>
</comment>
<feature type="transmembrane region" description="Helical" evidence="14">
    <location>
        <begin position="395"/>
        <end position="413"/>
    </location>
</feature>
<dbReference type="InterPro" id="IPR050277">
    <property type="entry name" value="Sodium:Solute_Symporter"/>
</dbReference>
<keyword evidence="10 14" id="KW-0472">Membrane</keyword>
<dbReference type="GO" id="GO:0015293">
    <property type="term" value="F:symporter activity"/>
    <property type="evidence" value="ECO:0007669"/>
    <property type="project" value="UniProtKB-KW"/>
</dbReference>
<keyword evidence="16" id="KW-1185">Reference proteome</keyword>
<proteinExistence type="inferred from homology"/>
<evidence type="ECO:0000256" key="11">
    <source>
        <dbReference type="ARBA" id="ARBA00023201"/>
    </source>
</evidence>
<evidence type="ECO:0000256" key="8">
    <source>
        <dbReference type="ARBA" id="ARBA00023053"/>
    </source>
</evidence>
<evidence type="ECO:0000256" key="9">
    <source>
        <dbReference type="ARBA" id="ARBA00023065"/>
    </source>
</evidence>
<keyword evidence="9" id="KW-0406">Ion transport</keyword>
<dbReference type="InterPro" id="IPR038377">
    <property type="entry name" value="Na/Glc_symporter_sf"/>
</dbReference>
<dbReference type="PANTHER" id="PTHR48086">
    <property type="entry name" value="SODIUM/PROLINE SYMPORTER-RELATED"/>
    <property type="match status" value="1"/>
</dbReference>
<protein>
    <submittedName>
        <fullName evidence="15">Solute:Na+ symporter</fullName>
    </submittedName>
</protein>
<feature type="transmembrane region" description="Helical" evidence="14">
    <location>
        <begin position="6"/>
        <end position="25"/>
    </location>
</feature>
<evidence type="ECO:0000256" key="12">
    <source>
        <dbReference type="ARBA" id="ARBA00033708"/>
    </source>
</evidence>
<evidence type="ECO:0000313" key="16">
    <source>
        <dbReference type="Proteomes" id="UP000243077"/>
    </source>
</evidence>
<feature type="transmembrane region" description="Helical" evidence="14">
    <location>
        <begin position="315"/>
        <end position="344"/>
    </location>
</feature>
<feature type="transmembrane region" description="Helical" evidence="14">
    <location>
        <begin position="447"/>
        <end position="466"/>
    </location>
</feature>
<accession>A0A2L2BPW2</accession>
<dbReference type="Proteomes" id="UP000243077">
    <property type="component" value="Chromosome"/>
</dbReference>
<keyword evidence="3" id="KW-0813">Transport</keyword>
<keyword evidence="11" id="KW-0739">Sodium transport</keyword>
<name>A0A2L2BPW2_9MICO</name>
<evidence type="ECO:0000256" key="1">
    <source>
        <dbReference type="ARBA" id="ARBA00004651"/>
    </source>
</evidence>
<evidence type="ECO:0000256" key="3">
    <source>
        <dbReference type="ARBA" id="ARBA00022448"/>
    </source>
</evidence>
<feature type="transmembrane region" description="Helical" evidence="14">
    <location>
        <begin position="159"/>
        <end position="179"/>
    </location>
</feature>
<feature type="transmembrane region" description="Helical" evidence="14">
    <location>
        <begin position="272"/>
        <end position="295"/>
    </location>
</feature>
<evidence type="ECO:0000256" key="2">
    <source>
        <dbReference type="ARBA" id="ARBA00006434"/>
    </source>
</evidence>
<dbReference type="Pfam" id="PF00474">
    <property type="entry name" value="SSF"/>
    <property type="match status" value="1"/>
</dbReference>
<evidence type="ECO:0000256" key="7">
    <source>
        <dbReference type="ARBA" id="ARBA00022989"/>
    </source>
</evidence>
<keyword evidence="6" id="KW-0769">Symport</keyword>
<feature type="transmembrane region" description="Helical" evidence="14">
    <location>
        <begin position="74"/>
        <end position="94"/>
    </location>
</feature>
<dbReference type="GO" id="GO:0005886">
    <property type="term" value="C:plasma membrane"/>
    <property type="evidence" value="ECO:0007669"/>
    <property type="project" value="UniProtKB-SubCell"/>
</dbReference>
<dbReference type="EMBL" id="CP026923">
    <property type="protein sequence ID" value="AVG23688.1"/>
    <property type="molecule type" value="Genomic_DNA"/>
</dbReference>
<evidence type="ECO:0000256" key="4">
    <source>
        <dbReference type="ARBA" id="ARBA00022475"/>
    </source>
</evidence>
<evidence type="ECO:0000256" key="6">
    <source>
        <dbReference type="ARBA" id="ARBA00022847"/>
    </source>
</evidence>
<dbReference type="CDD" id="cd10322">
    <property type="entry name" value="SLC5sbd"/>
    <property type="match status" value="1"/>
</dbReference>
<keyword evidence="8" id="KW-0915">Sodium</keyword>
<organism evidence="15 16">
    <name type="scientific">Pontimonas salivibrio</name>
    <dbReference type="NCBI Taxonomy" id="1159327"/>
    <lineage>
        <taxon>Bacteria</taxon>
        <taxon>Bacillati</taxon>
        <taxon>Actinomycetota</taxon>
        <taxon>Actinomycetes</taxon>
        <taxon>Micrococcales</taxon>
        <taxon>Microbacteriaceae</taxon>
        <taxon>Pontimonas</taxon>
    </lineage>
</organism>
<feature type="transmembrane region" description="Helical" evidence="14">
    <location>
        <begin position="191"/>
        <end position="211"/>
    </location>
</feature>
<feature type="transmembrane region" description="Helical" evidence="14">
    <location>
        <begin position="125"/>
        <end position="147"/>
    </location>
</feature>
<evidence type="ECO:0000256" key="10">
    <source>
        <dbReference type="ARBA" id="ARBA00023136"/>
    </source>
</evidence>
<sequence length="490" mass="52543">MIDSWLIWLAIGIFTLFGITLSVVATRANQGTATDYFLAGRATGSVVAGLSYSATTYSAYMLVVLTGLTYRGGIGALGFELIYFAGLSLLVVFAPRYWLASKRWGFVSPAEMFGARYADRRVAKVMALVSIVFLLPYCTTQMAGIGLLLSGVTDNSFDLFQAVLIGAALAIAWTLFAGLRSVAWTDAAQAVMMMVSALIALGFVIAGLGGIPEFLEATIDTRRLWLDVPGPDLWSFGTFIALSLPWFFFTISNPQVAQRLFIVKDFRSMRNMILWVLAFGLIFTQVSIIWGFAALQVAPGLENTSTATPSLLTSGIIPLPIVLFVIVGILAAAISTLDSIALTMGSLIARDFAPRKAFNDKAQILAGRVVVVVVIVFASYFALRSTDIVDQLASLSAAGLMVMVPTVVGAFFWKRSTHWGALSSLVGGSLAAVYLALVQGVSVFNPLLVGVVATISTLLFIVVSLATRAHPAALDFAGDLKDDLERHRAW</sequence>
<evidence type="ECO:0000313" key="15">
    <source>
        <dbReference type="EMBL" id="AVG23688.1"/>
    </source>
</evidence>
<keyword evidence="5 14" id="KW-0812">Transmembrane</keyword>
<comment type="catalytic activity">
    <reaction evidence="12">
        <text>L-proline(in) + Na(+)(in) = L-proline(out) + Na(+)(out)</text>
        <dbReference type="Rhea" id="RHEA:28967"/>
        <dbReference type="ChEBI" id="CHEBI:29101"/>
        <dbReference type="ChEBI" id="CHEBI:60039"/>
    </reaction>
</comment>
<dbReference type="Gene3D" id="1.20.1730.10">
    <property type="entry name" value="Sodium/glucose cotransporter"/>
    <property type="match status" value="1"/>
</dbReference>
<feature type="transmembrane region" description="Helical" evidence="14">
    <location>
        <begin position="365"/>
        <end position="383"/>
    </location>
</feature>
<dbReference type="KEGG" id="psai:C3B54_11706"/>
<evidence type="ECO:0000256" key="13">
    <source>
        <dbReference type="RuleBase" id="RU362091"/>
    </source>
</evidence>